<dbReference type="GO" id="GO:0031902">
    <property type="term" value="C:late endosome membrane"/>
    <property type="evidence" value="ECO:0007669"/>
    <property type="project" value="UniProtKB-SubCell"/>
</dbReference>
<keyword evidence="13" id="KW-0560">Oxidoreductase</keyword>
<evidence type="ECO:0000256" key="11">
    <source>
        <dbReference type="ARBA" id="ARBA00022982"/>
    </source>
</evidence>
<dbReference type="Pfam" id="PF03188">
    <property type="entry name" value="Cytochrom_B561"/>
    <property type="match status" value="1"/>
</dbReference>
<keyword evidence="7 24" id="KW-0812">Transmembrane</keyword>
<dbReference type="GeneTree" id="ENSGT00950000183197"/>
<evidence type="ECO:0000259" key="25">
    <source>
        <dbReference type="PROSITE" id="PS50939"/>
    </source>
</evidence>
<dbReference type="Proteomes" id="UP000007267">
    <property type="component" value="Unassembled WGS sequence"/>
</dbReference>
<evidence type="ECO:0000256" key="14">
    <source>
        <dbReference type="ARBA" id="ARBA00023004"/>
    </source>
</evidence>
<dbReference type="EC" id="7.2.1.3" evidence="18"/>
<keyword evidence="17" id="KW-0458">Lysosome</keyword>
<evidence type="ECO:0000256" key="9">
    <source>
        <dbReference type="ARBA" id="ARBA00022753"/>
    </source>
</evidence>
<protein>
    <recommendedName>
        <fullName evidence="19">Lysosomal membrane ascorbate-dependent ferrireductase CYB561A3</fullName>
        <ecNumber evidence="18">7.2.1.3</ecNumber>
    </recommendedName>
    <alternativeName>
        <fullName evidence="21">Cytochrome b ascorbate-dependent protein 3</fullName>
    </alternativeName>
    <alternativeName>
        <fullName evidence="20">Lysosomal cytochrome b</fullName>
    </alternativeName>
</protein>
<evidence type="ECO:0000313" key="26">
    <source>
        <dbReference type="Ensembl" id="ENSPSIP00000016862.1"/>
    </source>
</evidence>
<organism evidence="26 27">
    <name type="scientific">Pelodiscus sinensis</name>
    <name type="common">Chinese softshell turtle</name>
    <name type="synonym">Trionyx sinensis</name>
    <dbReference type="NCBI Taxonomy" id="13735"/>
    <lineage>
        <taxon>Eukaryota</taxon>
        <taxon>Metazoa</taxon>
        <taxon>Chordata</taxon>
        <taxon>Craniata</taxon>
        <taxon>Vertebrata</taxon>
        <taxon>Euteleostomi</taxon>
        <taxon>Archelosauria</taxon>
        <taxon>Testudinata</taxon>
        <taxon>Testudines</taxon>
        <taxon>Cryptodira</taxon>
        <taxon>Trionychia</taxon>
        <taxon>Trionychidae</taxon>
        <taxon>Pelodiscus</taxon>
    </lineage>
</organism>
<feature type="transmembrane region" description="Helical" evidence="24">
    <location>
        <begin position="179"/>
        <end position="200"/>
    </location>
</feature>
<dbReference type="PANTHER" id="PTHR10106">
    <property type="entry name" value="CYTOCHROME B561-RELATED"/>
    <property type="match status" value="1"/>
</dbReference>
<reference evidence="27" key="1">
    <citation type="submission" date="2011-10" db="EMBL/GenBank/DDBJ databases">
        <authorList>
            <consortium name="Soft-shell Turtle Genome Consortium"/>
        </authorList>
    </citation>
    <scope>NUCLEOTIDE SEQUENCE [LARGE SCALE GENOMIC DNA]</scope>
    <source>
        <strain evidence="27">Daiwa-1</strain>
    </source>
</reference>
<feature type="domain" description="Cytochrome b561" evidence="25">
    <location>
        <begin position="37"/>
        <end position="243"/>
    </location>
</feature>
<proteinExistence type="predicted"/>
<dbReference type="Ensembl" id="ENSPSIT00000016940.1">
    <property type="protein sequence ID" value="ENSPSIP00000016862.1"/>
    <property type="gene ID" value="ENSPSIG00000014975.1"/>
</dbReference>
<dbReference type="Gene3D" id="1.20.120.1770">
    <property type="match status" value="1"/>
</dbReference>
<evidence type="ECO:0000256" key="5">
    <source>
        <dbReference type="ARBA" id="ARBA00022448"/>
    </source>
</evidence>
<comment type="subunit">
    <text evidence="4">Homodimer.</text>
</comment>
<keyword evidence="8" id="KW-0479">Metal-binding</keyword>
<comment type="cofactor">
    <cofactor evidence="1">
        <name>heme b</name>
        <dbReference type="ChEBI" id="CHEBI:60344"/>
    </cofactor>
</comment>
<gene>
    <name evidence="26" type="primary">CYB561A3</name>
</gene>
<evidence type="ECO:0000256" key="21">
    <source>
        <dbReference type="ARBA" id="ARBA00042571"/>
    </source>
</evidence>
<evidence type="ECO:0000256" key="17">
    <source>
        <dbReference type="ARBA" id="ARBA00023228"/>
    </source>
</evidence>
<sequence>VVICSESRGAQAGLYKRRAWFPLRVMPAFQFLPFSALLGTVGFLCVTFVSFWTQHWRGGFAWDRSAKVFNWHPVFMVTGLVVLYGAAVLVYRVPRSWTGPKLPWKLLHAALTLAVFVLVVLGLVAVFQYHGKSIANMYSLHSWLGLAAVLLCSCQWLMGFAAFLLPWSPAWLRLLYKPIHVFFGSTILALSMAASISGINEKLFFSLTNKTIPYERLPPEAWFANSLGMLILVFGLLVLWALATPAWKRPESELLEAQQ</sequence>
<comment type="catalytic activity">
    <reaction evidence="23">
        <text>Fe(3+)(out) + L-ascorbate(in) = monodehydro-L-ascorbate radical(in) + Fe(2+)(out) + H(+)</text>
        <dbReference type="Rhea" id="RHEA:30403"/>
        <dbReference type="ChEBI" id="CHEBI:15378"/>
        <dbReference type="ChEBI" id="CHEBI:29033"/>
        <dbReference type="ChEBI" id="CHEBI:29034"/>
        <dbReference type="ChEBI" id="CHEBI:38290"/>
        <dbReference type="ChEBI" id="CHEBI:59513"/>
        <dbReference type="EC" id="7.2.1.3"/>
    </reaction>
    <physiologicalReaction direction="left-to-right" evidence="23">
        <dbReference type="Rhea" id="RHEA:30404"/>
    </physiologicalReaction>
</comment>
<dbReference type="SMART" id="SM00665">
    <property type="entry name" value="B561"/>
    <property type="match status" value="1"/>
</dbReference>
<keyword evidence="15 24" id="KW-0472">Membrane</keyword>
<evidence type="ECO:0000256" key="19">
    <source>
        <dbReference type="ARBA" id="ARBA00040498"/>
    </source>
</evidence>
<keyword evidence="27" id="KW-1185">Reference proteome</keyword>
<dbReference type="GO" id="GO:0140571">
    <property type="term" value="F:transmembrane ascorbate ferrireductase activity"/>
    <property type="evidence" value="ECO:0007669"/>
    <property type="project" value="UniProtKB-EC"/>
</dbReference>
<dbReference type="EMBL" id="AGCU01001016">
    <property type="status" value="NOT_ANNOTATED_CDS"/>
    <property type="molecule type" value="Genomic_DNA"/>
</dbReference>
<keyword evidence="14" id="KW-0408">Iron</keyword>
<dbReference type="PROSITE" id="PS50939">
    <property type="entry name" value="CYTOCHROME_B561"/>
    <property type="match status" value="1"/>
</dbReference>
<keyword evidence="5" id="KW-0813">Transport</keyword>
<accession>K7G9A1</accession>
<comment type="function">
    <text evidence="22">Transmembrane reductase that uses ascorbate as an electron donor in the cytoplasm and transfers electrons across membranes to reduce iron cations Fe(3+) into Fe(2+) in the lumen of the late endosome and lysosome. Reduced iron can then be extruded from the late endosome and lysosome to the cytoplasm by divalent metal-specific transporters. It is therefore most probably involved in endosomal and lysosomal cellular iron homeostasis.</text>
</comment>
<evidence type="ECO:0000256" key="10">
    <source>
        <dbReference type="ARBA" id="ARBA00022967"/>
    </source>
</evidence>
<feature type="transmembrane region" description="Helical" evidence="24">
    <location>
        <begin position="74"/>
        <end position="94"/>
    </location>
</feature>
<evidence type="ECO:0000256" key="23">
    <source>
        <dbReference type="ARBA" id="ARBA00048457"/>
    </source>
</evidence>
<evidence type="ECO:0000256" key="1">
    <source>
        <dbReference type="ARBA" id="ARBA00001970"/>
    </source>
</evidence>
<evidence type="ECO:0000256" key="8">
    <source>
        <dbReference type="ARBA" id="ARBA00022723"/>
    </source>
</evidence>
<keyword evidence="12 24" id="KW-1133">Transmembrane helix</keyword>
<evidence type="ECO:0000256" key="18">
    <source>
        <dbReference type="ARBA" id="ARBA00024225"/>
    </source>
</evidence>
<evidence type="ECO:0000313" key="27">
    <source>
        <dbReference type="Proteomes" id="UP000007267"/>
    </source>
</evidence>
<evidence type="ECO:0000256" key="13">
    <source>
        <dbReference type="ARBA" id="ARBA00023002"/>
    </source>
</evidence>
<evidence type="ECO:0000256" key="12">
    <source>
        <dbReference type="ARBA" id="ARBA00022989"/>
    </source>
</evidence>
<evidence type="ECO:0000256" key="3">
    <source>
        <dbReference type="ARBA" id="ARBA00004155"/>
    </source>
</evidence>
<dbReference type="FunFam" id="1.20.120.1770:FF:000001">
    <property type="entry name" value="Cytochrome b reductase 1"/>
    <property type="match status" value="1"/>
</dbReference>
<evidence type="ECO:0000256" key="7">
    <source>
        <dbReference type="ARBA" id="ARBA00022692"/>
    </source>
</evidence>
<dbReference type="GO" id="GO:0005765">
    <property type="term" value="C:lysosomal membrane"/>
    <property type="evidence" value="ECO:0007669"/>
    <property type="project" value="UniProtKB-SubCell"/>
</dbReference>
<keyword evidence="6" id="KW-0349">Heme</keyword>
<evidence type="ECO:0000256" key="20">
    <source>
        <dbReference type="ARBA" id="ARBA00042550"/>
    </source>
</evidence>
<dbReference type="GO" id="GO:0005730">
    <property type="term" value="C:nucleolus"/>
    <property type="evidence" value="ECO:0007669"/>
    <property type="project" value="Ensembl"/>
</dbReference>
<evidence type="ECO:0000256" key="2">
    <source>
        <dbReference type="ARBA" id="ARBA00004107"/>
    </source>
</evidence>
<dbReference type="OMA" id="LSTIYWM"/>
<dbReference type="InterPro" id="IPR043205">
    <property type="entry name" value="CYB561/CYBRD1-like"/>
</dbReference>
<evidence type="ECO:0000256" key="22">
    <source>
        <dbReference type="ARBA" id="ARBA00046132"/>
    </source>
</evidence>
<dbReference type="PANTHER" id="PTHR10106:SF38">
    <property type="entry name" value="LYSOSOMAL MEMBRANE ASCORBATE-DEPENDENT FERRIREDUCTASE CYB561A3"/>
    <property type="match status" value="1"/>
</dbReference>
<dbReference type="eggNOG" id="KOG1619">
    <property type="taxonomic scope" value="Eukaryota"/>
</dbReference>
<evidence type="ECO:0000256" key="6">
    <source>
        <dbReference type="ARBA" id="ARBA00022617"/>
    </source>
</evidence>
<dbReference type="EMBL" id="AGCU01001017">
    <property type="status" value="NOT_ANNOTATED_CDS"/>
    <property type="molecule type" value="Genomic_DNA"/>
</dbReference>
<reference evidence="26" key="4">
    <citation type="submission" date="2025-09" db="UniProtKB">
        <authorList>
            <consortium name="Ensembl"/>
        </authorList>
    </citation>
    <scope>IDENTIFICATION</scope>
</reference>
<dbReference type="GO" id="GO:0046872">
    <property type="term" value="F:metal ion binding"/>
    <property type="evidence" value="ECO:0007669"/>
    <property type="project" value="UniProtKB-KW"/>
</dbReference>
<feature type="transmembrane region" description="Helical" evidence="24">
    <location>
        <begin position="106"/>
        <end position="131"/>
    </location>
</feature>
<keyword evidence="11" id="KW-0249">Electron transport</keyword>
<reference evidence="27" key="2">
    <citation type="journal article" date="2013" name="Nat. Genet.">
        <title>The draft genomes of soft-shell turtle and green sea turtle yield insights into the development and evolution of the turtle-specific body plan.</title>
        <authorList>
            <person name="Wang Z."/>
            <person name="Pascual-Anaya J."/>
            <person name="Zadissa A."/>
            <person name="Li W."/>
            <person name="Niimura Y."/>
            <person name="Huang Z."/>
            <person name="Li C."/>
            <person name="White S."/>
            <person name="Xiong Z."/>
            <person name="Fang D."/>
            <person name="Wang B."/>
            <person name="Ming Y."/>
            <person name="Chen Y."/>
            <person name="Zheng Y."/>
            <person name="Kuraku S."/>
            <person name="Pignatelli M."/>
            <person name="Herrero J."/>
            <person name="Beal K."/>
            <person name="Nozawa M."/>
            <person name="Li Q."/>
            <person name="Wang J."/>
            <person name="Zhang H."/>
            <person name="Yu L."/>
            <person name="Shigenobu S."/>
            <person name="Wang J."/>
            <person name="Liu J."/>
            <person name="Flicek P."/>
            <person name="Searle S."/>
            <person name="Wang J."/>
            <person name="Kuratani S."/>
            <person name="Yin Y."/>
            <person name="Aken B."/>
            <person name="Zhang G."/>
            <person name="Irie N."/>
        </authorList>
    </citation>
    <scope>NUCLEOTIDE SEQUENCE [LARGE SCALE GENOMIC DNA]</scope>
    <source>
        <strain evidence="27">Daiwa-1</strain>
    </source>
</reference>
<keyword evidence="16" id="KW-0325">Glycoprotein</keyword>
<name>K7G9A1_PELSI</name>
<feature type="transmembrane region" description="Helical" evidence="24">
    <location>
        <begin position="31"/>
        <end position="53"/>
    </location>
</feature>
<evidence type="ECO:0000256" key="16">
    <source>
        <dbReference type="ARBA" id="ARBA00023180"/>
    </source>
</evidence>
<dbReference type="InterPro" id="IPR006593">
    <property type="entry name" value="Cyt_b561/ferric_Rdtase_TM"/>
</dbReference>
<reference evidence="26" key="3">
    <citation type="submission" date="2025-08" db="UniProtKB">
        <authorList>
            <consortium name="Ensembl"/>
        </authorList>
    </citation>
    <scope>IDENTIFICATION</scope>
</reference>
<keyword evidence="10" id="KW-1278">Translocase</keyword>
<evidence type="ECO:0000256" key="4">
    <source>
        <dbReference type="ARBA" id="ARBA00011738"/>
    </source>
</evidence>
<dbReference type="GO" id="GO:0006879">
    <property type="term" value="P:intracellular iron ion homeostasis"/>
    <property type="evidence" value="ECO:0007669"/>
    <property type="project" value="Ensembl"/>
</dbReference>
<evidence type="ECO:0000256" key="24">
    <source>
        <dbReference type="SAM" id="Phobius"/>
    </source>
</evidence>
<feature type="transmembrane region" description="Helical" evidence="24">
    <location>
        <begin position="221"/>
        <end position="243"/>
    </location>
</feature>
<comment type="subcellular location">
    <subcellularLocation>
        <location evidence="2">Late endosome membrane</location>
        <topology evidence="2">Multi-pass membrane protein</topology>
    </subcellularLocation>
    <subcellularLocation>
        <location evidence="3">Lysosome membrane</location>
        <topology evidence="3">Multi-pass membrane protein</topology>
    </subcellularLocation>
</comment>
<keyword evidence="9" id="KW-0967">Endosome</keyword>
<evidence type="ECO:0000256" key="15">
    <source>
        <dbReference type="ARBA" id="ARBA00023136"/>
    </source>
</evidence>
<dbReference type="AlphaFoldDB" id="K7G9A1"/>
<feature type="transmembrane region" description="Helical" evidence="24">
    <location>
        <begin position="143"/>
        <end position="167"/>
    </location>
</feature>